<gene>
    <name evidence="1" type="ORF">Bhyg_02884</name>
</gene>
<dbReference type="Proteomes" id="UP001151699">
    <property type="component" value="Chromosome A"/>
</dbReference>
<evidence type="ECO:0000313" key="2">
    <source>
        <dbReference type="Proteomes" id="UP001151699"/>
    </source>
</evidence>
<sequence>MVLTNAEKKQRYIEKLKASGRYEAFKKKKAFVEKCRQERIKEEWLLKKRQAKTSAIVTHLDPGTTSNCLGQVYNAKSALSKATKKVKHKNDRNDIIVAVTSPKKEMPAKSIETDVINAVLCFYERDDVSRMSPNMRDCRNFKCPDTGVKTLKPIRHLTYKLNDVYNMFLKHIKKDETSHTKDEIACYLYSIISKIPASVKTLKIWSDGPNNQFKNRFMGALIKLFQKMLNIQIFWNFFAASHGKGVVDGIGATVKTRVRRLVKSRRAIVENSKDFAKAFNSETSLIDVTHMPAAQAAKIRKDLDLEEVFASAPPVPDVFFCHQMQCVNDKIIAFPTSREGYDYYRKFNF</sequence>
<accession>A0A9Q0NDG5</accession>
<proteinExistence type="predicted"/>
<dbReference type="PANTHER" id="PTHR46601">
    <property type="entry name" value="ULP_PROTEASE DOMAIN-CONTAINING PROTEIN"/>
    <property type="match status" value="1"/>
</dbReference>
<name>A0A9Q0NDG5_9DIPT</name>
<dbReference type="EMBL" id="WJQU01000001">
    <property type="protein sequence ID" value="KAJ6647661.1"/>
    <property type="molecule type" value="Genomic_DNA"/>
</dbReference>
<organism evidence="1 2">
    <name type="scientific">Pseudolycoriella hygida</name>
    <dbReference type="NCBI Taxonomy" id="35572"/>
    <lineage>
        <taxon>Eukaryota</taxon>
        <taxon>Metazoa</taxon>
        <taxon>Ecdysozoa</taxon>
        <taxon>Arthropoda</taxon>
        <taxon>Hexapoda</taxon>
        <taxon>Insecta</taxon>
        <taxon>Pterygota</taxon>
        <taxon>Neoptera</taxon>
        <taxon>Endopterygota</taxon>
        <taxon>Diptera</taxon>
        <taxon>Nematocera</taxon>
        <taxon>Sciaroidea</taxon>
        <taxon>Sciaridae</taxon>
        <taxon>Pseudolycoriella</taxon>
    </lineage>
</organism>
<dbReference type="AlphaFoldDB" id="A0A9Q0NDG5"/>
<reference evidence="1" key="1">
    <citation type="submission" date="2022-07" db="EMBL/GenBank/DDBJ databases">
        <authorList>
            <person name="Trinca V."/>
            <person name="Uliana J.V.C."/>
            <person name="Torres T.T."/>
            <person name="Ward R.J."/>
            <person name="Monesi N."/>
        </authorList>
    </citation>
    <scope>NUCLEOTIDE SEQUENCE</scope>
    <source>
        <strain evidence="1">HSMRA1968</strain>
        <tissue evidence="1">Whole embryos</tissue>
    </source>
</reference>
<dbReference type="OrthoDB" id="7911103at2759"/>
<keyword evidence="2" id="KW-1185">Reference proteome</keyword>
<evidence type="ECO:0000313" key="1">
    <source>
        <dbReference type="EMBL" id="KAJ6647661.1"/>
    </source>
</evidence>
<protein>
    <submittedName>
        <fullName evidence="1">Uncharacterized protein</fullName>
    </submittedName>
</protein>
<comment type="caution">
    <text evidence="1">The sequence shown here is derived from an EMBL/GenBank/DDBJ whole genome shotgun (WGS) entry which is preliminary data.</text>
</comment>
<dbReference type="PANTHER" id="PTHR46601:SF2">
    <property type="entry name" value="UBIQUITIN-LIKE PROTEASE FAMILY PROFILE DOMAIN-CONTAINING PROTEIN"/>
    <property type="match status" value="1"/>
</dbReference>